<comment type="caution">
    <text evidence="8">The sequence shown here is derived from an EMBL/GenBank/DDBJ whole genome shotgun (WGS) entry which is preliminary data.</text>
</comment>
<evidence type="ECO:0000313" key="9">
    <source>
        <dbReference type="Proteomes" id="UP000192366"/>
    </source>
</evidence>
<feature type="binding site" evidence="6">
    <location>
        <position position="151"/>
    </location>
    <ligand>
        <name>FMN</name>
        <dbReference type="ChEBI" id="CHEBI:58210"/>
    </ligand>
</feature>
<dbReference type="InterPro" id="IPR051260">
    <property type="entry name" value="Diverse_substr_monoxygenases"/>
</dbReference>
<feature type="binding site" evidence="6">
    <location>
        <position position="60"/>
    </location>
    <ligand>
        <name>FMN</name>
        <dbReference type="ChEBI" id="CHEBI:58210"/>
    </ligand>
</feature>
<keyword evidence="4 8" id="KW-0503">Monooxygenase</keyword>
<evidence type="ECO:0000256" key="1">
    <source>
        <dbReference type="ARBA" id="ARBA00022630"/>
    </source>
</evidence>
<reference evidence="8 9" key="1">
    <citation type="submission" date="2017-02" db="EMBL/GenBank/DDBJ databases">
        <title>The new phylogeny of genus Mycobacterium.</title>
        <authorList>
            <person name="Tortoli E."/>
            <person name="Trovato A."/>
            <person name="Cirillo D.M."/>
        </authorList>
    </citation>
    <scope>NUCLEOTIDE SEQUENCE [LARGE SCALE GENOMIC DNA]</scope>
    <source>
        <strain evidence="8 9">DSM 45578</strain>
    </source>
</reference>
<dbReference type="GO" id="GO:0004497">
    <property type="term" value="F:monooxygenase activity"/>
    <property type="evidence" value="ECO:0007669"/>
    <property type="project" value="UniProtKB-KW"/>
</dbReference>
<keyword evidence="2 6" id="KW-0288">FMN</keyword>
<keyword evidence="9" id="KW-1185">Reference proteome</keyword>
<dbReference type="PANTHER" id="PTHR30011:SF16">
    <property type="entry name" value="C2H2 FINGER DOMAIN TRANSCRIPTION FACTOR (EUROFUNG)-RELATED"/>
    <property type="match status" value="1"/>
</dbReference>
<feature type="domain" description="Luciferase-like" evidence="7">
    <location>
        <begin position="28"/>
        <end position="375"/>
    </location>
</feature>
<evidence type="ECO:0000256" key="6">
    <source>
        <dbReference type="PIRSR" id="PIRSR000337-1"/>
    </source>
</evidence>
<evidence type="ECO:0000313" key="8">
    <source>
        <dbReference type="EMBL" id="ORA03632.1"/>
    </source>
</evidence>
<dbReference type="Pfam" id="PF00296">
    <property type="entry name" value="Bac_luciferase"/>
    <property type="match status" value="1"/>
</dbReference>
<proteinExistence type="inferred from homology"/>
<dbReference type="PANTHER" id="PTHR30011">
    <property type="entry name" value="ALKANESULFONATE MONOOXYGENASE-RELATED"/>
    <property type="match status" value="1"/>
</dbReference>
<dbReference type="RefSeq" id="WP_165762294.1">
    <property type="nucleotide sequence ID" value="NZ_JACKVM010000014.1"/>
</dbReference>
<keyword evidence="1 6" id="KW-0285">Flavoprotein</keyword>
<accession>A0A1W9YUL8</accession>
<sequence>MTRPLRRHVILNVNVLNVGIHTGSWRLTSEPPTSFADPEYYVRMGRIAERGKLDALFLADGPALREHPALRPSQALEPSVILASVASATERLGLIGTLSSTFNDPVELAHRLLSLDQLSGGRLGWNVVTTYSVPAGGNFGLADYPDRPTRYRRAAEFVDVVQALWRDAADNGGRGIDHQGEFFTVVGALPQRQSPQGYPLLVQAGGSPQGRELAGRAADAVFSAELDLAAGIEHYRHVKDVAVAHGRRRDAVKILPGLITTIGNSPAEAQQRYERQNALLPAGHDLDRLSQTLGEDLSGLPLDEPLPARLLGEVSDPTTFGASLGFRESVVRLARNRRLTLRQTLVEFSGSGHRVIVGTPVEVADTIEGWFRAGAADGFNLMPDVFPDGLEIFVDEVVPLLQARGLFRTDYAESTLRERFTGHRLPTHRVSAPAAG</sequence>
<dbReference type="AlphaFoldDB" id="A0A1W9YUL8"/>
<organism evidence="8 9">
    <name type="scientific">Mycolicibacterium bacteremicum</name>
    <name type="common">Mycobacterium bacteremicum</name>
    <dbReference type="NCBI Taxonomy" id="564198"/>
    <lineage>
        <taxon>Bacteria</taxon>
        <taxon>Bacillati</taxon>
        <taxon>Actinomycetota</taxon>
        <taxon>Actinomycetes</taxon>
        <taxon>Mycobacteriales</taxon>
        <taxon>Mycobacteriaceae</taxon>
        <taxon>Mycolicibacterium</taxon>
    </lineage>
</organism>
<dbReference type="Gene3D" id="3.20.20.30">
    <property type="entry name" value="Luciferase-like domain"/>
    <property type="match status" value="1"/>
</dbReference>
<dbReference type="SUPFAM" id="SSF51679">
    <property type="entry name" value="Bacterial luciferase-like"/>
    <property type="match status" value="1"/>
</dbReference>
<dbReference type="NCBIfam" id="TIGR03860">
    <property type="entry name" value="FMN_nitrolo"/>
    <property type="match status" value="1"/>
</dbReference>
<gene>
    <name evidence="8" type="ORF">BST17_17300</name>
</gene>
<name>A0A1W9YUL8_MYCBA</name>
<dbReference type="STRING" id="564198.BST17_17300"/>
<dbReference type="CDD" id="cd01095">
    <property type="entry name" value="Nitrilotriacetate_monoxgenase"/>
    <property type="match status" value="1"/>
</dbReference>
<dbReference type="InterPro" id="IPR016215">
    <property type="entry name" value="NTA_MOA"/>
</dbReference>
<protein>
    <submittedName>
        <fullName evidence="8">Nitrilotriacetate monooxygenase</fullName>
    </submittedName>
</protein>
<dbReference type="InterPro" id="IPR011251">
    <property type="entry name" value="Luciferase-like_dom"/>
</dbReference>
<dbReference type="GO" id="GO:0016705">
    <property type="term" value="F:oxidoreductase activity, acting on paired donors, with incorporation or reduction of molecular oxygen"/>
    <property type="evidence" value="ECO:0007669"/>
    <property type="project" value="InterPro"/>
</dbReference>
<dbReference type="PIRSF" id="PIRSF000337">
    <property type="entry name" value="NTA_MOA"/>
    <property type="match status" value="1"/>
</dbReference>
<feature type="binding site" evidence="6">
    <location>
        <position position="97"/>
    </location>
    <ligand>
        <name>FMN</name>
        <dbReference type="ChEBI" id="CHEBI:58210"/>
    </ligand>
</feature>
<evidence type="ECO:0000256" key="4">
    <source>
        <dbReference type="ARBA" id="ARBA00023033"/>
    </source>
</evidence>
<comment type="similarity">
    <text evidence="5">Belongs to the NtaA/SnaA/DszA monooxygenase family.</text>
</comment>
<evidence type="ECO:0000256" key="3">
    <source>
        <dbReference type="ARBA" id="ARBA00023002"/>
    </source>
</evidence>
<keyword evidence="3" id="KW-0560">Oxidoreductase</keyword>
<evidence type="ECO:0000256" key="2">
    <source>
        <dbReference type="ARBA" id="ARBA00022643"/>
    </source>
</evidence>
<dbReference type="EMBL" id="MVHJ01000014">
    <property type="protein sequence ID" value="ORA03632.1"/>
    <property type="molecule type" value="Genomic_DNA"/>
</dbReference>
<feature type="binding site" evidence="6">
    <location>
        <position position="207"/>
    </location>
    <ligand>
        <name>FMN</name>
        <dbReference type="ChEBI" id="CHEBI:58210"/>
    </ligand>
</feature>
<dbReference type="Proteomes" id="UP000192366">
    <property type="component" value="Unassembled WGS sequence"/>
</dbReference>
<evidence type="ECO:0000256" key="5">
    <source>
        <dbReference type="ARBA" id="ARBA00033748"/>
    </source>
</evidence>
<evidence type="ECO:0000259" key="7">
    <source>
        <dbReference type="Pfam" id="PF00296"/>
    </source>
</evidence>
<dbReference type="InterPro" id="IPR036661">
    <property type="entry name" value="Luciferase-like_sf"/>
</dbReference>